<dbReference type="EMBL" id="MCFJ01000011">
    <property type="protein sequence ID" value="ORY60845.1"/>
    <property type="molecule type" value="Genomic_DNA"/>
</dbReference>
<keyword evidence="4 8" id="KW-0479">Metal-binding</keyword>
<evidence type="ECO:0000256" key="9">
    <source>
        <dbReference type="RuleBase" id="RU000461"/>
    </source>
</evidence>
<dbReference type="PRINTS" id="PR00465">
    <property type="entry name" value="EP450IV"/>
</dbReference>
<name>A0A1Y2DQB4_9PEZI</name>
<evidence type="ECO:0000313" key="12">
    <source>
        <dbReference type="Proteomes" id="UP000193689"/>
    </source>
</evidence>
<keyword evidence="6 8" id="KW-0408">Iron</keyword>
<evidence type="ECO:0000256" key="5">
    <source>
        <dbReference type="ARBA" id="ARBA00023002"/>
    </source>
</evidence>
<evidence type="ECO:0000313" key="11">
    <source>
        <dbReference type="EMBL" id="ORY60845.1"/>
    </source>
</evidence>
<reference evidence="11 12" key="1">
    <citation type="submission" date="2016-07" db="EMBL/GenBank/DDBJ databases">
        <title>Pervasive Adenine N6-methylation of Active Genes in Fungi.</title>
        <authorList>
            <consortium name="DOE Joint Genome Institute"/>
            <person name="Mondo S.J."/>
            <person name="Dannebaum R.O."/>
            <person name="Kuo R.C."/>
            <person name="Labutti K."/>
            <person name="Haridas S."/>
            <person name="Kuo A."/>
            <person name="Salamov A."/>
            <person name="Ahrendt S.R."/>
            <person name="Lipzen A."/>
            <person name="Sullivan W."/>
            <person name="Andreopoulos W.B."/>
            <person name="Clum A."/>
            <person name="Lindquist E."/>
            <person name="Daum C."/>
            <person name="Ramamoorthy G.K."/>
            <person name="Gryganskyi A."/>
            <person name="Culley D."/>
            <person name="Magnuson J.K."/>
            <person name="James T.Y."/>
            <person name="O'Malley M.A."/>
            <person name="Stajich J.E."/>
            <person name="Spatafora J.W."/>
            <person name="Visel A."/>
            <person name="Grigoriev I.V."/>
        </authorList>
    </citation>
    <scope>NUCLEOTIDE SEQUENCE [LARGE SCALE GENOMIC DNA]</scope>
    <source>
        <strain evidence="11 12">CBS 129021</strain>
    </source>
</reference>
<evidence type="ECO:0000256" key="3">
    <source>
        <dbReference type="ARBA" id="ARBA00022617"/>
    </source>
</evidence>
<organism evidence="11 12">
    <name type="scientific">Pseudomassariella vexata</name>
    <dbReference type="NCBI Taxonomy" id="1141098"/>
    <lineage>
        <taxon>Eukaryota</taxon>
        <taxon>Fungi</taxon>
        <taxon>Dikarya</taxon>
        <taxon>Ascomycota</taxon>
        <taxon>Pezizomycotina</taxon>
        <taxon>Sordariomycetes</taxon>
        <taxon>Xylariomycetidae</taxon>
        <taxon>Amphisphaeriales</taxon>
        <taxon>Pseudomassariaceae</taxon>
        <taxon>Pseudomassariella</taxon>
    </lineage>
</organism>
<dbReference type="GO" id="GO:0004497">
    <property type="term" value="F:monooxygenase activity"/>
    <property type="evidence" value="ECO:0007669"/>
    <property type="project" value="UniProtKB-KW"/>
</dbReference>
<comment type="similarity">
    <text evidence="2 9">Belongs to the cytochrome P450 family.</text>
</comment>
<comment type="cofactor">
    <cofactor evidence="1 8">
        <name>heme</name>
        <dbReference type="ChEBI" id="CHEBI:30413"/>
    </cofactor>
</comment>
<dbReference type="PROSITE" id="PS00086">
    <property type="entry name" value="CYTOCHROME_P450"/>
    <property type="match status" value="1"/>
</dbReference>
<feature type="binding site" description="axial binding residue" evidence="8">
    <location>
        <position position="447"/>
    </location>
    <ligand>
        <name>heme</name>
        <dbReference type="ChEBI" id="CHEBI:30413"/>
    </ligand>
    <ligandPart>
        <name>Fe</name>
        <dbReference type="ChEBI" id="CHEBI:18248"/>
    </ligandPart>
</feature>
<evidence type="ECO:0000256" key="7">
    <source>
        <dbReference type="ARBA" id="ARBA00023033"/>
    </source>
</evidence>
<dbReference type="InterPro" id="IPR036396">
    <property type="entry name" value="Cyt_P450_sf"/>
</dbReference>
<keyword evidence="5 9" id="KW-0560">Oxidoreductase</keyword>
<proteinExistence type="inferred from homology"/>
<keyword evidence="10" id="KW-1133">Transmembrane helix</keyword>
<accession>A0A1Y2DQB4</accession>
<dbReference type="Gene3D" id="1.10.630.10">
    <property type="entry name" value="Cytochrome P450"/>
    <property type="match status" value="1"/>
</dbReference>
<evidence type="ECO:0000256" key="4">
    <source>
        <dbReference type="ARBA" id="ARBA00022723"/>
    </source>
</evidence>
<dbReference type="CDD" id="cd11041">
    <property type="entry name" value="CYP503A1-like"/>
    <property type="match status" value="1"/>
</dbReference>
<dbReference type="SUPFAM" id="SSF48264">
    <property type="entry name" value="Cytochrome P450"/>
    <property type="match status" value="1"/>
</dbReference>
<dbReference type="RefSeq" id="XP_040713072.1">
    <property type="nucleotide sequence ID" value="XM_040856440.1"/>
</dbReference>
<evidence type="ECO:0000256" key="1">
    <source>
        <dbReference type="ARBA" id="ARBA00001971"/>
    </source>
</evidence>
<dbReference type="STRING" id="1141098.A0A1Y2DQB4"/>
<evidence type="ECO:0000256" key="8">
    <source>
        <dbReference type="PIRSR" id="PIRSR602403-1"/>
    </source>
</evidence>
<dbReference type="PANTHER" id="PTHR46206:SF2">
    <property type="entry name" value="CYTOCHROME P450 MONOOXYGENASE AUSG-RELATED"/>
    <property type="match status" value="1"/>
</dbReference>
<keyword evidence="10" id="KW-0812">Transmembrane</keyword>
<keyword evidence="3 8" id="KW-0349">Heme</keyword>
<dbReference type="GO" id="GO:0020037">
    <property type="term" value="F:heme binding"/>
    <property type="evidence" value="ECO:0007669"/>
    <property type="project" value="InterPro"/>
</dbReference>
<dbReference type="InParanoid" id="A0A1Y2DQB4"/>
<dbReference type="GeneID" id="63772652"/>
<keyword evidence="10" id="KW-0472">Membrane</keyword>
<dbReference type="GO" id="GO:0005506">
    <property type="term" value="F:iron ion binding"/>
    <property type="evidence" value="ECO:0007669"/>
    <property type="project" value="InterPro"/>
</dbReference>
<keyword evidence="12" id="KW-1185">Reference proteome</keyword>
<dbReference type="InterPro" id="IPR002403">
    <property type="entry name" value="Cyt_P450_E_grp-IV"/>
</dbReference>
<protein>
    <submittedName>
        <fullName evidence="11">Cytochrome P450</fullName>
    </submittedName>
</protein>
<feature type="transmembrane region" description="Helical" evidence="10">
    <location>
        <begin position="16"/>
        <end position="37"/>
    </location>
</feature>
<dbReference type="InterPro" id="IPR001128">
    <property type="entry name" value="Cyt_P450"/>
</dbReference>
<dbReference type="AlphaFoldDB" id="A0A1Y2DQB4"/>
<dbReference type="PANTHER" id="PTHR46206">
    <property type="entry name" value="CYTOCHROME P450"/>
    <property type="match status" value="1"/>
</dbReference>
<dbReference type="OrthoDB" id="1844152at2759"/>
<dbReference type="GO" id="GO:0016705">
    <property type="term" value="F:oxidoreductase activity, acting on paired donors, with incorporation or reduction of molecular oxygen"/>
    <property type="evidence" value="ECO:0007669"/>
    <property type="project" value="InterPro"/>
</dbReference>
<evidence type="ECO:0000256" key="2">
    <source>
        <dbReference type="ARBA" id="ARBA00010617"/>
    </source>
</evidence>
<dbReference type="Pfam" id="PF00067">
    <property type="entry name" value="p450"/>
    <property type="match status" value="1"/>
</dbReference>
<gene>
    <name evidence="11" type="ORF">BCR38DRAFT_348623</name>
</gene>
<evidence type="ECO:0000256" key="10">
    <source>
        <dbReference type="SAM" id="Phobius"/>
    </source>
</evidence>
<dbReference type="InterPro" id="IPR017972">
    <property type="entry name" value="Cyt_P450_CS"/>
</dbReference>
<comment type="caution">
    <text evidence="11">The sequence shown here is derived from an EMBL/GenBank/DDBJ whole genome shotgun (WGS) entry which is preliminary data.</text>
</comment>
<evidence type="ECO:0000256" key="6">
    <source>
        <dbReference type="ARBA" id="ARBA00023004"/>
    </source>
</evidence>
<keyword evidence="7 9" id="KW-0503">Monooxygenase</keyword>
<dbReference type="Proteomes" id="UP000193689">
    <property type="component" value="Unassembled WGS sequence"/>
</dbReference>
<sequence>MPILTNVEFTSLVPEGLPISVIGIVATVVIGIIYSVLTKERPIAGFPLVSLEGQTPRNSWLYNARRSAGVHSGPFQVMTGTGPKIILPNRYADEIRSNPAINFNKAMQKDFFTHYPGFEAYRQSLVDATLIPDTVRIKLTQSLNIITDDLIDETTSALHDIYGEDPEWKSIVLRGSITDVVARLSSRVFLGKNLCRDKRWLEISKAYTIQSFTASFILRRIPVLLRPLVHWFIPQCRACRQAVRDAHKLIDPEVERRRAAVDEAIRSGVKPPKMADTIGWMHEIAKGRQVDYVAGQLSLTVAAIHTTTETTSMAMLSICEFPEVMPALRQEIIEVIGEHGWAKTSLYKLKLMDSFLKESIRFRPMAATSMNRFIENDFTLSDGTKLPKNSRIMVVSDYSNPSVYPNPEKFDAARFMKMRQQPGNESAWQLVTTSSDHMAFGHGQHACPGRFFAANEIKIALCHLLLKYDWRFVPGVGRPEADAMETGAAVSSTGEVQYRRRAAEIDLDNLTME</sequence>